<reference evidence="2" key="1">
    <citation type="journal article" date="2012" name="Proc. Natl. Acad. Sci. U.S.A.">
        <title>Antigenic diversity is generated by distinct evolutionary mechanisms in African trypanosome species.</title>
        <authorList>
            <person name="Jackson A.P."/>
            <person name="Berry A."/>
            <person name="Aslett M."/>
            <person name="Allison H.C."/>
            <person name="Burton P."/>
            <person name="Vavrova-Anderson J."/>
            <person name="Brown R."/>
            <person name="Browne H."/>
            <person name="Corton N."/>
            <person name="Hauser H."/>
            <person name="Gamble J."/>
            <person name="Gilderthorp R."/>
            <person name="Marcello L."/>
            <person name="McQuillan J."/>
            <person name="Otto T.D."/>
            <person name="Quail M.A."/>
            <person name="Sanders M.J."/>
            <person name="van Tonder A."/>
            <person name="Ginger M.L."/>
            <person name="Field M.C."/>
            <person name="Barry J.D."/>
            <person name="Hertz-Fowler C."/>
            <person name="Berriman M."/>
        </authorList>
    </citation>
    <scope>NUCLEOTIDE SEQUENCE</scope>
    <source>
        <strain evidence="2">IL3000</strain>
    </source>
</reference>
<sequence length="226" mass="25898">MTDFTREAARLLRATEDALYHRRPMTGLFDQVSQSPMRKRVGGADEDLEGVSNFPMQASWFSNAKGCRGGHVCDSAASITELERQLRIVMREVSDLRCELAAERETRSSALTALGRRWKEEVLLEVRASEYQSRRVIDNLVVSLEQQRQEDGTARSLLQQRVEDLLRDSKVRDRTHFDAQEQLREQVDAMRERLESAVSECALLRVECVQHQERENSAMLSGSTRN</sequence>
<dbReference type="EMBL" id="HE575319">
    <property type="protein sequence ID" value="CCC90841.1"/>
    <property type="molecule type" value="Genomic_DNA"/>
</dbReference>
<gene>
    <name evidence="2" type="ORF">TCIL3000_6_700</name>
</gene>
<accession>G0UN81</accession>
<proteinExistence type="predicted"/>
<name>G0UN81_TRYCI</name>
<dbReference type="AlphaFoldDB" id="G0UN81"/>
<organism evidence="2">
    <name type="scientific">Trypanosoma congolense (strain IL3000)</name>
    <dbReference type="NCBI Taxonomy" id="1068625"/>
    <lineage>
        <taxon>Eukaryota</taxon>
        <taxon>Discoba</taxon>
        <taxon>Euglenozoa</taxon>
        <taxon>Kinetoplastea</taxon>
        <taxon>Metakinetoplastina</taxon>
        <taxon>Trypanosomatida</taxon>
        <taxon>Trypanosomatidae</taxon>
        <taxon>Trypanosoma</taxon>
        <taxon>Nannomonas</taxon>
    </lineage>
</organism>
<keyword evidence="1" id="KW-0175">Coiled coil</keyword>
<evidence type="ECO:0000256" key="1">
    <source>
        <dbReference type="SAM" id="Coils"/>
    </source>
</evidence>
<protein>
    <submittedName>
        <fullName evidence="2">Uncharacterized protein TCIL3000_6_700</fullName>
    </submittedName>
</protein>
<feature type="coiled-coil region" evidence="1">
    <location>
        <begin position="180"/>
        <end position="207"/>
    </location>
</feature>
<evidence type="ECO:0000313" key="2">
    <source>
        <dbReference type="EMBL" id="CCC90841.1"/>
    </source>
</evidence>